<accession>A0A3M7PL22</accession>
<dbReference type="AlphaFoldDB" id="A0A3M7PL22"/>
<dbReference type="Proteomes" id="UP000276133">
    <property type="component" value="Unassembled WGS sequence"/>
</dbReference>
<dbReference type="EMBL" id="REGN01010107">
    <property type="protein sequence ID" value="RMZ99693.1"/>
    <property type="molecule type" value="Genomic_DNA"/>
</dbReference>
<comment type="caution">
    <text evidence="1">The sequence shown here is derived from an EMBL/GenBank/DDBJ whole genome shotgun (WGS) entry which is preliminary data.</text>
</comment>
<evidence type="ECO:0000313" key="1">
    <source>
        <dbReference type="EMBL" id="RMZ99693.1"/>
    </source>
</evidence>
<protein>
    <submittedName>
        <fullName evidence="1">Uncharacterized protein</fullName>
    </submittedName>
</protein>
<dbReference type="OrthoDB" id="10165722at2759"/>
<organism evidence="1 2">
    <name type="scientific">Brachionus plicatilis</name>
    <name type="common">Marine rotifer</name>
    <name type="synonym">Brachionus muelleri</name>
    <dbReference type="NCBI Taxonomy" id="10195"/>
    <lineage>
        <taxon>Eukaryota</taxon>
        <taxon>Metazoa</taxon>
        <taxon>Spiralia</taxon>
        <taxon>Gnathifera</taxon>
        <taxon>Rotifera</taxon>
        <taxon>Eurotatoria</taxon>
        <taxon>Monogononta</taxon>
        <taxon>Pseudotrocha</taxon>
        <taxon>Ploima</taxon>
        <taxon>Brachionidae</taxon>
        <taxon>Brachionus</taxon>
    </lineage>
</organism>
<evidence type="ECO:0000313" key="2">
    <source>
        <dbReference type="Proteomes" id="UP000276133"/>
    </source>
</evidence>
<reference evidence="1 2" key="1">
    <citation type="journal article" date="2018" name="Sci. Rep.">
        <title>Genomic signatures of local adaptation to the degree of environmental predictability in rotifers.</title>
        <authorList>
            <person name="Franch-Gras L."/>
            <person name="Hahn C."/>
            <person name="Garcia-Roger E.M."/>
            <person name="Carmona M.J."/>
            <person name="Serra M."/>
            <person name="Gomez A."/>
        </authorList>
    </citation>
    <scope>NUCLEOTIDE SEQUENCE [LARGE SCALE GENOMIC DNA]</scope>
    <source>
        <strain evidence="1">HYR1</strain>
    </source>
</reference>
<keyword evidence="2" id="KW-1185">Reference proteome</keyword>
<name>A0A3M7PL22_BRAPC</name>
<gene>
    <name evidence="1" type="ORF">BpHYR1_038890</name>
</gene>
<sequence length="75" mass="8347">MFDKSIFGTLEMNSKPVSFLLDTIVANRIWDHCKTPDAALEPLDETLETCVGGPVKVIGKGKCFMKLISFGVKWK</sequence>
<proteinExistence type="predicted"/>